<name>A0A814JPQ6_9BILA</name>
<accession>A0A814JPQ6</accession>
<dbReference type="Gene3D" id="2.60.470.10">
    <property type="entry name" value="Acid-sensing ion channels like domains"/>
    <property type="match status" value="1"/>
</dbReference>
<proteinExistence type="inferred from homology"/>
<evidence type="ECO:0000256" key="6">
    <source>
        <dbReference type="ARBA" id="ARBA00023053"/>
    </source>
</evidence>
<evidence type="ECO:0000256" key="5">
    <source>
        <dbReference type="ARBA" id="ARBA00022989"/>
    </source>
</evidence>
<evidence type="ECO:0000256" key="12">
    <source>
        <dbReference type="SAM" id="MobiDB-lite"/>
    </source>
</evidence>
<evidence type="ECO:0000256" key="8">
    <source>
        <dbReference type="ARBA" id="ARBA00023136"/>
    </source>
</evidence>
<keyword evidence="9 11" id="KW-0739">Sodium transport</keyword>
<evidence type="ECO:0000256" key="1">
    <source>
        <dbReference type="ARBA" id="ARBA00004141"/>
    </source>
</evidence>
<dbReference type="PANTHER" id="PTHR11690">
    <property type="entry name" value="AMILORIDE-SENSITIVE SODIUM CHANNEL-RELATED"/>
    <property type="match status" value="1"/>
</dbReference>
<keyword evidence="2 11" id="KW-0813">Transport</keyword>
<dbReference type="AlphaFoldDB" id="A0A814JPQ6"/>
<keyword evidence="6" id="KW-0915">Sodium</keyword>
<dbReference type="Proteomes" id="UP000663882">
    <property type="component" value="Unassembled WGS sequence"/>
</dbReference>
<comment type="subcellular location">
    <subcellularLocation>
        <location evidence="1">Membrane</location>
        <topology evidence="1">Multi-pass membrane protein</topology>
    </subcellularLocation>
</comment>
<evidence type="ECO:0000256" key="9">
    <source>
        <dbReference type="ARBA" id="ARBA00023201"/>
    </source>
</evidence>
<keyword evidence="7 11" id="KW-0406">Ion transport</keyword>
<dbReference type="Pfam" id="PF00858">
    <property type="entry name" value="ASC"/>
    <property type="match status" value="1"/>
</dbReference>
<keyword evidence="4 11" id="KW-0812">Transmembrane</keyword>
<dbReference type="EMBL" id="CAJNOO010000819">
    <property type="protein sequence ID" value="CAF1040676.1"/>
    <property type="molecule type" value="Genomic_DNA"/>
</dbReference>
<evidence type="ECO:0000256" key="2">
    <source>
        <dbReference type="ARBA" id="ARBA00022448"/>
    </source>
</evidence>
<feature type="compositionally biased region" description="Polar residues" evidence="12">
    <location>
        <begin position="20"/>
        <end position="37"/>
    </location>
</feature>
<feature type="region of interest" description="Disordered" evidence="12">
    <location>
        <begin position="20"/>
        <end position="42"/>
    </location>
</feature>
<feature type="transmembrane region" description="Helical" evidence="13">
    <location>
        <begin position="74"/>
        <end position="92"/>
    </location>
</feature>
<keyword evidence="3 11" id="KW-0894">Sodium channel</keyword>
<evidence type="ECO:0000256" key="13">
    <source>
        <dbReference type="SAM" id="Phobius"/>
    </source>
</evidence>
<evidence type="ECO:0000256" key="10">
    <source>
        <dbReference type="ARBA" id="ARBA00023303"/>
    </source>
</evidence>
<comment type="caution">
    <text evidence="14">The sequence shown here is derived from an EMBL/GenBank/DDBJ whole genome shotgun (WGS) entry which is preliminary data.</text>
</comment>
<sequence length="522" mass="59744">MKSQQTSSFEDQQNDISMSNINNHLSTESPNELSTTESGKKLHRRRSIIREFATNTTMHGLPNIINSENVHSRIFWAISFVAFSSLMLYFIVKAILEYLQYQTQTDMSVNVEWPQYFPAFSICNAASFRYDQFIEPFLNYTNTLNLTNENSMNALSPLRIRNFIQYKVNRNESIAQYSFSLYSMLYQCLYDSMPCSSADFIPFVSSTYGLCFTFNAKMKNTSVGVRYGNQYSGTDRLDLAFYVHSQQYVPYVVDSIGMVGLVHDNAQVPLIDANGIGLAPGRKYKLSFTKKKNFFLSSPYTSCTNNIPLSMKVMFNDYNGADYSYSQLSCYELCMQAYTYEQCGCINPYLWNVRYIVLPDTKNVILAPLCNYTNSCYRRATDTFTASSSFVEQYCPDCTLQCSLIDFPLKISSFITPPEWQLNGIKTFVENSSVPLPLDWSTAWRTHIQNNYVAVSVVREAAFVDIQIQQAKITLGDVISKVGGLTGLWLGLSCLSIMEFIHMLYRLIHYQCYLILSVIRKK</sequence>
<evidence type="ECO:0000256" key="4">
    <source>
        <dbReference type="ARBA" id="ARBA00022692"/>
    </source>
</evidence>
<organism evidence="14 15">
    <name type="scientific">Rotaria sordida</name>
    <dbReference type="NCBI Taxonomy" id="392033"/>
    <lineage>
        <taxon>Eukaryota</taxon>
        <taxon>Metazoa</taxon>
        <taxon>Spiralia</taxon>
        <taxon>Gnathifera</taxon>
        <taxon>Rotifera</taxon>
        <taxon>Eurotatoria</taxon>
        <taxon>Bdelloidea</taxon>
        <taxon>Philodinida</taxon>
        <taxon>Philodinidae</taxon>
        <taxon>Rotaria</taxon>
    </lineage>
</organism>
<evidence type="ECO:0000256" key="7">
    <source>
        <dbReference type="ARBA" id="ARBA00023065"/>
    </source>
</evidence>
<keyword evidence="8 13" id="KW-0472">Membrane</keyword>
<evidence type="ECO:0000256" key="3">
    <source>
        <dbReference type="ARBA" id="ARBA00022461"/>
    </source>
</evidence>
<dbReference type="OrthoDB" id="6021021at2759"/>
<dbReference type="InterPro" id="IPR001873">
    <property type="entry name" value="ENaC"/>
</dbReference>
<dbReference type="Gene3D" id="1.10.287.770">
    <property type="entry name" value="YojJ-like"/>
    <property type="match status" value="1"/>
</dbReference>
<gene>
    <name evidence="14" type="ORF">RFH988_LOCUS16203</name>
</gene>
<reference evidence="14" key="1">
    <citation type="submission" date="2021-02" db="EMBL/GenBank/DDBJ databases">
        <authorList>
            <person name="Nowell W R."/>
        </authorList>
    </citation>
    <scope>NUCLEOTIDE SEQUENCE</scope>
</reference>
<evidence type="ECO:0000256" key="11">
    <source>
        <dbReference type="RuleBase" id="RU000679"/>
    </source>
</evidence>
<dbReference type="GO" id="GO:0005886">
    <property type="term" value="C:plasma membrane"/>
    <property type="evidence" value="ECO:0007669"/>
    <property type="project" value="TreeGrafter"/>
</dbReference>
<keyword evidence="5 13" id="KW-1133">Transmembrane helix</keyword>
<dbReference type="GO" id="GO:0015280">
    <property type="term" value="F:ligand-gated sodium channel activity"/>
    <property type="evidence" value="ECO:0007669"/>
    <property type="project" value="TreeGrafter"/>
</dbReference>
<keyword evidence="10 11" id="KW-0407">Ion channel</keyword>
<evidence type="ECO:0000313" key="15">
    <source>
        <dbReference type="Proteomes" id="UP000663882"/>
    </source>
</evidence>
<evidence type="ECO:0000313" key="14">
    <source>
        <dbReference type="EMBL" id="CAF1040676.1"/>
    </source>
</evidence>
<comment type="similarity">
    <text evidence="11">Belongs to the amiloride-sensitive sodium channel (TC 1.A.6) family.</text>
</comment>
<dbReference type="PRINTS" id="PR01078">
    <property type="entry name" value="AMINACHANNEL"/>
</dbReference>
<protein>
    <submittedName>
        <fullName evidence="14">Uncharacterized protein</fullName>
    </submittedName>
</protein>